<dbReference type="GO" id="GO:0016788">
    <property type="term" value="F:hydrolase activity, acting on ester bonds"/>
    <property type="evidence" value="ECO:0007669"/>
    <property type="project" value="InterPro"/>
</dbReference>
<keyword evidence="3" id="KW-0540">Nuclease</keyword>
<evidence type="ECO:0000256" key="2">
    <source>
        <dbReference type="ARBA" id="ARBA00008810"/>
    </source>
</evidence>
<dbReference type="Proteomes" id="UP000011300">
    <property type="component" value="Segment"/>
</dbReference>
<evidence type="ECO:0000256" key="5">
    <source>
        <dbReference type="ARBA" id="ARBA00022801"/>
    </source>
</evidence>
<keyword evidence="4" id="KW-0227">DNA damage</keyword>
<evidence type="ECO:0000256" key="8">
    <source>
        <dbReference type="ARBA" id="ARBA00023204"/>
    </source>
</evidence>
<dbReference type="RefSeq" id="YP_784335.1">
    <property type="nucleotide sequence ID" value="NC_008030.1"/>
</dbReference>
<evidence type="ECO:0000256" key="1">
    <source>
        <dbReference type="ARBA" id="ARBA00001946"/>
    </source>
</evidence>
<comment type="cofactor">
    <cofactor evidence="1">
        <name>Mg(2+)</name>
        <dbReference type="ChEBI" id="CHEBI:18420"/>
    </cofactor>
</comment>
<organism evidence="9 10">
    <name type="scientific">Nile crocodilepox virus (isolate Crocodylus niloticus/Zimbabwe/Ume/2001)</name>
    <name type="common">CRV</name>
    <dbReference type="NCBI Taxonomy" id="1289473"/>
    <lineage>
        <taxon>Viruses</taxon>
        <taxon>Varidnaviria</taxon>
        <taxon>Bamfordvirae</taxon>
        <taxon>Nucleocytoviricota</taxon>
        <taxon>Pokkesviricetes</taxon>
        <taxon>Chitovirales</taxon>
        <taxon>Poxviridae</taxon>
        <taxon>Chordopoxvirinae</taxon>
        <taxon>Crocodylidpoxvirus</taxon>
        <taxon>Crocodylidpoxvirus nilecrocodilepox</taxon>
        <taxon>Nile crocodilepox virus</taxon>
    </lineage>
</organism>
<dbReference type="Pfam" id="PF04848">
    <property type="entry name" value="Pox_A22"/>
    <property type="match status" value="1"/>
</dbReference>
<keyword evidence="8" id="KW-0234">DNA repair</keyword>
<dbReference type="SUPFAM" id="SSF53098">
    <property type="entry name" value="Ribonuclease H-like"/>
    <property type="match status" value="1"/>
</dbReference>
<evidence type="ECO:0000256" key="6">
    <source>
        <dbReference type="ARBA" id="ARBA00022842"/>
    </source>
</evidence>
<keyword evidence="10" id="KW-1185">Reference proteome</keyword>
<evidence type="ECO:0000256" key="7">
    <source>
        <dbReference type="ARBA" id="ARBA00023172"/>
    </source>
</evidence>
<dbReference type="GeneID" id="4363398"/>
<dbReference type="GO" id="GO:0004518">
    <property type="term" value="F:nuclease activity"/>
    <property type="evidence" value="ECO:0007669"/>
    <property type="project" value="UniProtKB-KW"/>
</dbReference>
<dbReference type="InterPro" id="IPR012337">
    <property type="entry name" value="RNaseH-like_sf"/>
</dbReference>
<evidence type="ECO:0000313" key="9">
    <source>
        <dbReference type="EMBL" id="ABJ09036.1"/>
    </source>
</evidence>
<dbReference type="GO" id="GO:0006281">
    <property type="term" value="P:DNA repair"/>
    <property type="evidence" value="ECO:0007669"/>
    <property type="project" value="UniProtKB-KW"/>
</dbReference>
<keyword evidence="6" id="KW-0460">Magnesium</keyword>
<sequence length="160" mass="17348">MIIAAIDPGTRNPAVAWIEVVPGAGDGVGTAAAARVRLRALRRCDWSGRDWQRRVAADLLDPARAPRPDLVVVEKQGRGSRLARIVYFVQGLVWPRAAVRNPSFRGGRYADRKARSVRLFRRRAALLGVPATALTGKLDDLADSLNLALAAAAELKFDSV</sequence>
<comment type="similarity">
    <text evidence="2">Belongs to the RuvC family. Poxviruses-type subfamily.</text>
</comment>
<proteinExistence type="inferred from homology"/>
<evidence type="ECO:0000256" key="4">
    <source>
        <dbReference type="ARBA" id="ARBA00022763"/>
    </source>
</evidence>
<dbReference type="GO" id="GO:0006310">
    <property type="term" value="P:DNA recombination"/>
    <property type="evidence" value="ECO:0007669"/>
    <property type="project" value="UniProtKB-KW"/>
</dbReference>
<evidence type="ECO:0000256" key="3">
    <source>
        <dbReference type="ARBA" id="ARBA00022722"/>
    </source>
</evidence>
<keyword evidence="5" id="KW-0378">Hydrolase</keyword>
<dbReference type="InterPro" id="IPR006932">
    <property type="entry name" value="HJ-resolvase_A22"/>
</dbReference>
<accession>Q070A6</accession>
<protein>
    <submittedName>
        <fullName evidence="9">Holliday junction resolvase</fullName>
    </submittedName>
</protein>
<organismHost>
    <name type="scientific">Crocodylus porosus</name>
    <name type="common">Saltwater crocodile</name>
    <name type="synonym">Estuarine crocodile</name>
    <dbReference type="NCBI Taxonomy" id="8502"/>
</organismHost>
<dbReference type="GO" id="GO:0000287">
    <property type="term" value="F:magnesium ion binding"/>
    <property type="evidence" value="ECO:0007669"/>
    <property type="project" value="InterPro"/>
</dbReference>
<organismHost>
    <name type="scientific">Crocodylus niloticus</name>
    <name type="common">Nile crocodile</name>
    <name type="synonym">African crocodile</name>
    <dbReference type="NCBI Taxonomy" id="8501"/>
</organismHost>
<keyword evidence="7" id="KW-0233">DNA recombination</keyword>
<dbReference type="KEGG" id="vg:4363398"/>
<organismHost>
    <name type="scientific">Crocodylus johnstoni</name>
    <name type="common">Australian freshwater crocodile</name>
    <dbReference type="NCBI Taxonomy" id="184234"/>
</organismHost>
<dbReference type="EMBL" id="DQ356948">
    <property type="protein sequence ID" value="ABJ09036.1"/>
    <property type="molecule type" value="Genomic_DNA"/>
</dbReference>
<gene>
    <name evidence="9" type="ORF">CRV145</name>
</gene>
<reference evidence="9 10" key="1">
    <citation type="journal article" date="2006" name="J. Virol.">
        <title>Genome of crocodilepox virus.</title>
        <authorList>
            <person name="Afonso C.L."/>
            <person name="Tulman E.R."/>
            <person name="Delhon G."/>
            <person name="Lu Z."/>
            <person name="Viljoen G.J."/>
            <person name="Wallace D.B."/>
            <person name="Kutish G.F."/>
            <person name="Rock D.L."/>
        </authorList>
    </citation>
    <scope>NUCLEOTIDE SEQUENCE [LARGE SCALE GENOMIC DNA]</scope>
    <source>
        <strain evidence="10">Isolate Crocodylus niloticus/Zimbabwe/Ume/2001</strain>
    </source>
</reference>
<name>Q070A6_CPRVZ</name>
<dbReference type="GO" id="GO:0000400">
    <property type="term" value="F:four-way junction DNA binding"/>
    <property type="evidence" value="ECO:0007669"/>
    <property type="project" value="InterPro"/>
</dbReference>
<evidence type="ECO:0000313" key="10">
    <source>
        <dbReference type="Proteomes" id="UP000011300"/>
    </source>
</evidence>